<organism evidence="2 3">
    <name type="scientific">Chaetoceros tenuissimus</name>
    <dbReference type="NCBI Taxonomy" id="426638"/>
    <lineage>
        <taxon>Eukaryota</taxon>
        <taxon>Sar</taxon>
        <taxon>Stramenopiles</taxon>
        <taxon>Ochrophyta</taxon>
        <taxon>Bacillariophyta</taxon>
        <taxon>Coscinodiscophyceae</taxon>
        <taxon>Chaetocerotophycidae</taxon>
        <taxon>Chaetocerotales</taxon>
        <taxon>Chaetocerotaceae</taxon>
        <taxon>Chaetoceros</taxon>
    </lineage>
</organism>
<evidence type="ECO:0000313" key="3">
    <source>
        <dbReference type="Proteomes" id="UP001054902"/>
    </source>
</evidence>
<evidence type="ECO:0000313" key="2">
    <source>
        <dbReference type="EMBL" id="GFH51457.1"/>
    </source>
</evidence>
<reference evidence="2 3" key="1">
    <citation type="journal article" date="2021" name="Sci. Rep.">
        <title>The genome of the diatom Chaetoceros tenuissimus carries an ancient integrated fragment of an extant virus.</title>
        <authorList>
            <person name="Hongo Y."/>
            <person name="Kimura K."/>
            <person name="Takaki Y."/>
            <person name="Yoshida Y."/>
            <person name="Baba S."/>
            <person name="Kobayashi G."/>
            <person name="Nagasaki K."/>
            <person name="Hano T."/>
            <person name="Tomaru Y."/>
        </authorList>
    </citation>
    <scope>NUCLEOTIDE SEQUENCE [LARGE SCALE GENOMIC DNA]</scope>
    <source>
        <strain evidence="2 3">NIES-3715</strain>
    </source>
</reference>
<dbReference type="Proteomes" id="UP001054902">
    <property type="component" value="Unassembled WGS sequence"/>
</dbReference>
<keyword evidence="3" id="KW-1185">Reference proteome</keyword>
<dbReference type="AlphaFoldDB" id="A0AAD3CSV5"/>
<accession>A0AAD3CSV5</accession>
<evidence type="ECO:0000256" key="1">
    <source>
        <dbReference type="SAM" id="SignalP"/>
    </source>
</evidence>
<feature type="chain" id="PRO_5042165569" description="Photosystem II reaction center Psb28 protein" evidence="1">
    <location>
        <begin position="17"/>
        <end position="299"/>
    </location>
</feature>
<protein>
    <recommendedName>
        <fullName evidence="4">Photosystem II reaction center Psb28 protein</fullName>
    </recommendedName>
</protein>
<comment type="caution">
    <text evidence="2">The sequence shown here is derived from an EMBL/GenBank/DDBJ whole genome shotgun (WGS) entry which is preliminary data.</text>
</comment>
<dbReference type="EMBL" id="BLLK01000045">
    <property type="protein sequence ID" value="GFH51457.1"/>
    <property type="molecule type" value="Genomic_DNA"/>
</dbReference>
<gene>
    <name evidence="2" type="ORF">CTEN210_07933</name>
</gene>
<proteinExistence type="predicted"/>
<evidence type="ECO:0008006" key="4">
    <source>
        <dbReference type="Google" id="ProtNLM"/>
    </source>
</evidence>
<name>A0AAD3CSV5_9STRA</name>
<keyword evidence="1" id="KW-0732">Signal</keyword>
<sequence>MNLLPLSLSFLTSATAFTTHSDKILTTSLHMSNQPTLESLDRKQFLKSAAAISSLLIPESSRADEGGRPDQLDIENFLRTGTEAFPMGVSSQAGKSKPVTGVFLRDGTDVERNAKTGAVLAEIVLGDRSDLSAILVSFSSPWPLAKGTVFDVECRDAKTGDSAFLSVTEKTGGKSIEDIPTTFFIEQLFAPTARFSFYGPPTDFKLKKSEIDGNKRIIEFSFSQLSQSTNAEIPRRAIMVATKPENTDQAVMLVASSTAQRYKKVTEKDIRQTISSFNASPSPKSALKVRRKENFSEIL</sequence>
<feature type="signal peptide" evidence="1">
    <location>
        <begin position="1"/>
        <end position="16"/>
    </location>
</feature>